<dbReference type="Proteomes" id="UP000295341">
    <property type="component" value="Unassembled WGS sequence"/>
</dbReference>
<name>A0A4R7PAJ0_9GAMM</name>
<accession>A0A4R7PAJ0</accession>
<evidence type="ECO:0000256" key="3">
    <source>
        <dbReference type="PIRSR" id="PIRSR000103-1"/>
    </source>
</evidence>
<feature type="chain" id="PRO_5030099573" evidence="4">
    <location>
        <begin position="17"/>
        <end position="294"/>
    </location>
</feature>
<keyword evidence="2" id="KW-0520">NAD</keyword>
<dbReference type="InterPro" id="IPR051265">
    <property type="entry name" value="HIBADH-related_NP60_sf"/>
</dbReference>
<dbReference type="PIRSF" id="PIRSF000103">
    <property type="entry name" value="HIBADH"/>
    <property type="match status" value="1"/>
</dbReference>
<dbReference type="EMBL" id="SOBT01000008">
    <property type="protein sequence ID" value="TDU30957.1"/>
    <property type="molecule type" value="Genomic_DNA"/>
</dbReference>
<feature type="domain" description="6-phosphogluconate dehydrogenase NADP-binding" evidence="5">
    <location>
        <begin position="2"/>
        <end position="157"/>
    </location>
</feature>
<dbReference type="GO" id="GO:0051287">
    <property type="term" value="F:NAD binding"/>
    <property type="evidence" value="ECO:0007669"/>
    <property type="project" value="InterPro"/>
</dbReference>
<evidence type="ECO:0000313" key="8">
    <source>
        <dbReference type="Proteomes" id="UP000295341"/>
    </source>
</evidence>
<evidence type="ECO:0000256" key="4">
    <source>
        <dbReference type="SAM" id="SignalP"/>
    </source>
</evidence>
<keyword evidence="8" id="KW-1185">Reference proteome</keyword>
<dbReference type="OrthoDB" id="9786703at2"/>
<dbReference type="AlphaFoldDB" id="A0A4R7PAJ0"/>
<dbReference type="InterPro" id="IPR029154">
    <property type="entry name" value="HIBADH-like_NADP-bd"/>
</dbReference>
<reference evidence="7 8" key="1">
    <citation type="submission" date="2019-03" db="EMBL/GenBank/DDBJ databases">
        <title>Genomic Encyclopedia of Type Strains, Phase IV (KMG-IV): sequencing the most valuable type-strain genomes for metagenomic binning, comparative biology and taxonomic classification.</title>
        <authorList>
            <person name="Goeker M."/>
        </authorList>
    </citation>
    <scope>NUCLEOTIDE SEQUENCE [LARGE SCALE GENOMIC DNA]</scope>
    <source>
        <strain evidence="7 8">DSM 26377</strain>
    </source>
</reference>
<dbReference type="GO" id="GO:0016491">
    <property type="term" value="F:oxidoreductase activity"/>
    <property type="evidence" value="ECO:0007669"/>
    <property type="project" value="UniProtKB-KW"/>
</dbReference>
<evidence type="ECO:0000259" key="5">
    <source>
        <dbReference type="Pfam" id="PF03446"/>
    </source>
</evidence>
<dbReference type="InterPro" id="IPR006115">
    <property type="entry name" value="6PGDH_NADP-bd"/>
</dbReference>
<sequence>MKLAFLGLGAMGQAVAANLLKAGHQVSAWNRTATAGDALAAQGARIAANPADACADADVLFSMFADDPSLRAVLIESGLLATLREPLVHVNLATISVVLADELAALHAATGVAYLSAPVVGRPHVAAAAALQILAAGPAAALDRVQPLLDVIGKKTWRLGDRASQANVMKLAVNFMLVSAIETMGEAAALVDAHGVSPSTLIELVSSSIFPGPVYQGYGSNIAEQRYEPAGFKARLGLKDVRLILAAAESESVPLPIASLVRDSLLDALAHGDGDKDWSVLAQGALRRAGRVPG</sequence>
<dbReference type="InterPro" id="IPR008927">
    <property type="entry name" value="6-PGluconate_DH-like_C_sf"/>
</dbReference>
<dbReference type="InterPro" id="IPR013328">
    <property type="entry name" value="6PGD_dom2"/>
</dbReference>
<dbReference type="Gene3D" id="1.10.1040.10">
    <property type="entry name" value="N-(1-d-carboxylethyl)-l-norvaline Dehydrogenase, domain 2"/>
    <property type="match status" value="1"/>
</dbReference>
<dbReference type="PANTHER" id="PTHR43580">
    <property type="entry name" value="OXIDOREDUCTASE GLYR1-RELATED"/>
    <property type="match status" value="1"/>
</dbReference>
<feature type="domain" description="3-hydroxyisobutyrate dehydrogenase-like NAD-binding" evidence="6">
    <location>
        <begin position="165"/>
        <end position="281"/>
    </location>
</feature>
<dbReference type="GO" id="GO:0050661">
    <property type="term" value="F:NADP binding"/>
    <property type="evidence" value="ECO:0007669"/>
    <property type="project" value="InterPro"/>
</dbReference>
<dbReference type="InterPro" id="IPR015815">
    <property type="entry name" value="HIBADH-related"/>
</dbReference>
<dbReference type="Gene3D" id="3.40.50.720">
    <property type="entry name" value="NAD(P)-binding Rossmann-like Domain"/>
    <property type="match status" value="1"/>
</dbReference>
<protein>
    <submittedName>
        <fullName evidence="7">3-hydroxyisobutyrate dehydrogenase-like beta-hydroxyacid dehydrogenase</fullName>
    </submittedName>
</protein>
<proteinExistence type="predicted"/>
<dbReference type="Pfam" id="PF03446">
    <property type="entry name" value="NAD_binding_2"/>
    <property type="match status" value="1"/>
</dbReference>
<dbReference type="InterPro" id="IPR036291">
    <property type="entry name" value="NAD(P)-bd_dom_sf"/>
</dbReference>
<organism evidence="7 8">
    <name type="scientific">Panacagrimonas perspica</name>
    <dbReference type="NCBI Taxonomy" id="381431"/>
    <lineage>
        <taxon>Bacteria</taxon>
        <taxon>Pseudomonadati</taxon>
        <taxon>Pseudomonadota</taxon>
        <taxon>Gammaproteobacteria</taxon>
        <taxon>Nevskiales</taxon>
        <taxon>Nevskiaceae</taxon>
        <taxon>Panacagrimonas</taxon>
    </lineage>
</organism>
<evidence type="ECO:0000256" key="1">
    <source>
        <dbReference type="ARBA" id="ARBA00023002"/>
    </source>
</evidence>
<dbReference type="PANTHER" id="PTHR43580:SF2">
    <property type="entry name" value="CYTOKINE-LIKE NUCLEAR FACTOR N-PAC"/>
    <property type="match status" value="1"/>
</dbReference>
<keyword evidence="1" id="KW-0560">Oxidoreductase</keyword>
<gene>
    <name evidence="7" type="ORF">DFR24_0314</name>
</gene>
<feature type="signal peptide" evidence="4">
    <location>
        <begin position="1"/>
        <end position="16"/>
    </location>
</feature>
<evidence type="ECO:0000256" key="2">
    <source>
        <dbReference type="ARBA" id="ARBA00023027"/>
    </source>
</evidence>
<keyword evidence="4" id="KW-0732">Signal</keyword>
<evidence type="ECO:0000313" key="7">
    <source>
        <dbReference type="EMBL" id="TDU30957.1"/>
    </source>
</evidence>
<evidence type="ECO:0000259" key="6">
    <source>
        <dbReference type="Pfam" id="PF14833"/>
    </source>
</evidence>
<feature type="active site" evidence="3">
    <location>
        <position position="170"/>
    </location>
</feature>
<comment type="caution">
    <text evidence="7">The sequence shown here is derived from an EMBL/GenBank/DDBJ whole genome shotgun (WGS) entry which is preliminary data.</text>
</comment>
<dbReference type="SUPFAM" id="SSF51735">
    <property type="entry name" value="NAD(P)-binding Rossmann-fold domains"/>
    <property type="match status" value="1"/>
</dbReference>
<dbReference type="Pfam" id="PF14833">
    <property type="entry name" value="NAD_binding_11"/>
    <property type="match status" value="1"/>
</dbReference>
<dbReference type="SUPFAM" id="SSF48179">
    <property type="entry name" value="6-phosphogluconate dehydrogenase C-terminal domain-like"/>
    <property type="match status" value="1"/>
</dbReference>